<evidence type="ECO:0000313" key="8">
    <source>
        <dbReference type="Proteomes" id="UP000274131"/>
    </source>
</evidence>
<dbReference type="AlphaFoldDB" id="A0A0N4V9S4"/>
<comment type="subcellular location">
    <subcellularLocation>
        <location evidence="1">Membrane</location>
    </subcellularLocation>
</comment>
<accession>A0A0N4V9S4</accession>
<evidence type="ECO:0000256" key="3">
    <source>
        <dbReference type="ARBA" id="ARBA00022989"/>
    </source>
</evidence>
<dbReference type="EMBL" id="UXUI01008619">
    <property type="protein sequence ID" value="VDD91966.1"/>
    <property type="molecule type" value="Genomic_DNA"/>
</dbReference>
<dbReference type="WBParaSite" id="EVEC_0000719601-mRNA-1">
    <property type="protein sequence ID" value="EVEC_0000719601-mRNA-1"/>
    <property type="gene ID" value="EVEC_0000719601"/>
</dbReference>
<gene>
    <name evidence="7" type="ORF">EVEC_LOCUS6717</name>
</gene>
<name>A0A0N4V9S4_ENTVE</name>
<evidence type="ECO:0000313" key="9">
    <source>
        <dbReference type="WBParaSite" id="EVEC_0000719601-mRNA-1"/>
    </source>
</evidence>
<dbReference type="Proteomes" id="UP000274131">
    <property type="component" value="Unassembled WGS sequence"/>
</dbReference>
<evidence type="ECO:0000256" key="4">
    <source>
        <dbReference type="ARBA" id="ARBA00023136"/>
    </source>
</evidence>
<dbReference type="InterPro" id="IPR045119">
    <property type="entry name" value="SUN1-5"/>
</dbReference>
<dbReference type="Gene3D" id="2.60.120.260">
    <property type="entry name" value="Galactose-binding domain-like"/>
    <property type="match status" value="1"/>
</dbReference>
<dbReference type="GO" id="GO:0043495">
    <property type="term" value="F:protein-membrane adaptor activity"/>
    <property type="evidence" value="ECO:0007669"/>
    <property type="project" value="TreeGrafter"/>
</dbReference>
<organism evidence="9">
    <name type="scientific">Enterobius vermicularis</name>
    <name type="common">Human pinworm</name>
    <dbReference type="NCBI Taxonomy" id="51028"/>
    <lineage>
        <taxon>Eukaryota</taxon>
        <taxon>Metazoa</taxon>
        <taxon>Ecdysozoa</taxon>
        <taxon>Nematoda</taxon>
        <taxon>Chromadorea</taxon>
        <taxon>Rhabditida</taxon>
        <taxon>Spirurina</taxon>
        <taxon>Oxyuridomorpha</taxon>
        <taxon>Oxyuroidea</taxon>
        <taxon>Oxyuridae</taxon>
        <taxon>Enterobius</taxon>
    </lineage>
</organism>
<reference evidence="7 8" key="2">
    <citation type="submission" date="2018-10" db="EMBL/GenBank/DDBJ databases">
        <authorList>
            <consortium name="Pathogen Informatics"/>
        </authorList>
    </citation>
    <scope>NUCLEOTIDE SEQUENCE [LARGE SCALE GENOMIC DNA]</scope>
</reference>
<keyword evidence="8" id="KW-1185">Reference proteome</keyword>
<proteinExistence type="predicted"/>
<keyword evidence="3" id="KW-1133">Transmembrane helix</keyword>
<sequence>MEMSFGASPFELTGLIRRNTVVMPVKSKQQSSSGRLVKIIQTQKKTMDFEVPRDINSEIPDSFRRIRCIRQNMKTENIIETNGENSSNLKELPLAQPLLEIAFSKLSGNQIQALEPRHLSDSCKQSSLFLREPIKMALVDFLLYLLSSDDPVVGLKKMKDNVERRLSVILSGIEEEVNSVVAVQNSNTLAKLEKHVDQITLALKNVQMDIAKLHEKYELLKELCDRSSVESLVKSALEIYDADKTGLHDFAVESAGGKIVLEKTSATYMPRMSGVFRLFFSPTKSPGIVIQRKLGFGPGECWAFEGGNGVITVKLSQPANVSAVSYEHLSAKLNPDGTISSAPKNFQIWGYNNLEESTGRLLGEYKYSDLGPPLQFFKTQTSVLPTLAKYIEFRILSNYGSKYTCLYRFRVHGSKGDLVRRDY</sequence>
<keyword evidence="2" id="KW-0812">Transmembrane</keyword>
<dbReference type="PANTHER" id="PTHR12911">
    <property type="entry name" value="SAD1/UNC-84-LIKE PROTEIN-RELATED"/>
    <property type="match status" value="1"/>
</dbReference>
<feature type="domain" description="SUN" evidence="6">
    <location>
        <begin position="256"/>
        <end position="416"/>
    </location>
</feature>
<keyword evidence="4" id="KW-0472">Membrane</keyword>
<dbReference type="PANTHER" id="PTHR12911:SF8">
    <property type="entry name" value="KLAROID PROTEIN-RELATED"/>
    <property type="match status" value="1"/>
</dbReference>
<dbReference type="Pfam" id="PF07738">
    <property type="entry name" value="Sad1_UNC"/>
    <property type="match status" value="1"/>
</dbReference>
<evidence type="ECO:0000256" key="5">
    <source>
        <dbReference type="SAM" id="Coils"/>
    </source>
</evidence>
<dbReference type="OrthoDB" id="342281at2759"/>
<protein>
    <submittedName>
        <fullName evidence="9">SUN domain-containing protein</fullName>
    </submittedName>
</protein>
<dbReference type="PROSITE" id="PS51469">
    <property type="entry name" value="SUN"/>
    <property type="match status" value="1"/>
</dbReference>
<dbReference type="GO" id="GO:0034993">
    <property type="term" value="C:meiotic nuclear membrane microtubule tethering complex"/>
    <property type="evidence" value="ECO:0007669"/>
    <property type="project" value="TreeGrafter"/>
</dbReference>
<dbReference type="STRING" id="51028.A0A0N4V9S4"/>
<reference evidence="9" key="1">
    <citation type="submission" date="2017-02" db="UniProtKB">
        <authorList>
            <consortium name="WormBaseParasite"/>
        </authorList>
    </citation>
    <scope>IDENTIFICATION</scope>
</reference>
<dbReference type="InterPro" id="IPR012919">
    <property type="entry name" value="SUN_dom"/>
</dbReference>
<evidence type="ECO:0000313" key="7">
    <source>
        <dbReference type="EMBL" id="VDD91966.1"/>
    </source>
</evidence>
<feature type="coiled-coil region" evidence="5">
    <location>
        <begin position="189"/>
        <end position="223"/>
    </location>
</feature>
<evidence type="ECO:0000256" key="1">
    <source>
        <dbReference type="ARBA" id="ARBA00004370"/>
    </source>
</evidence>
<evidence type="ECO:0000256" key="2">
    <source>
        <dbReference type="ARBA" id="ARBA00022692"/>
    </source>
</evidence>
<evidence type="ECO:0000259" key="6">
    <source>
        <dbReference type="PROSITE" id="PS51469"/>
    </source>
</evidence>
<keyword evidence="5" id="KW-0175">Coiled coil</keyword>